<evidence type="ECO:0000259" key="2">
    <source>
        <dbReference type="Pfam" id="PF20789"/>
    </source>
</evidence>
<dbReference type="Pfam" id="PF13622">
    <property type="entry name" value="4HBT_3"/>
    <property type="match status" value="1"/>
</dbReference>
<protein>
    <submittedName>
        <fullName evidence="3">Acyl-CoA thioesterase II</fullName>
    </submittedName>
</protein>
<dbReference type="InterPro" id="IPR029069">
    <property type="entry name" value="HotDog_dom_sf"/>
</dbReference>
<reference evidence="3 4" key="1">
    <citation type="submission" date="2017-07" db="EMBL/GenBank/DDBJ databases">
        <title>Annotated genome sequence of Bacterioplanes sanyensis isolated from Red Sea.</title>
        <authorList>
            <person name="Rehman Z.U."/>
        </authorList>
    </citation>
    <scope>NUCLEOTIDE SEQUENCE [LARGE SCALE GENOMIC DNA]</scope>
    <source>
        <strain evidence="3 4">NV9</strain>
    </source>
</reference>
<accession>A0A222FL34</accession>
<dbReference type="KEGG" id="bsan:CHH28_12765"/>
<dbReference type="AlphaFoldDB" id="A0A222FL34"/>
<dbReference type="EMBL" id="CP022530">
    <property type="protein sequence ID" value="ASP39490.1"/>
    <property type="molecule type" value="Genomic_DNA"/>
</dbReference>
<feature type="domain" description="Acyl-CoA thioesterase-like C-terminal" evidence="2">
    <location>
        <begin position="165"/>
        <end position="301"/>
    </location>
</feature>
<feature type="domain" description="Acyl-CoA thioesterase-like N-terminal HotDog" evidence="1">
    <location>
        <begin position="58"/>
        <end position="142"/>
    </location>
</feature>
<dbReference type="Proteomes" id="UP000202440">
    <property type="component" value="Chromosome"/>
</dbReference>
<evidence type="ECO:0000313" key="4">
    <source>
        <dbReference type="Proteomes" id="UP000202440"/>
    </source>
</evidence>
<dbReference type="InterPro" id="IPR049450">
    <property type="entry name" value="ACOT8-like_C"/>
</dbReference>
<dbReference type="Pfam" id="PF20789">
    <property type="entry name" value="4HBT_3C"/>
    <property type="match status" value="1"/>
</dbReference>
<organism evidence="3 4">
    <name type="scientific">Bacterioplanes sanyensis</name>
    <dbReference type="NCBI Taxonomy" id="1249553"/>
    <lineage>
        <taxon>Bacteria</taxon>
        <taxon>Pseudomonadati</taxon>
        <taxon>Pseudomonadota</taxon>
        <taxon>Gammaproteobacteria</taxon>
        <taxon>Oceanospirillales</taxon>
        <taxon>Oceanospirillaceae</taxon>
        <taxon>Bacterioplanes</taxon>
    </lineage>
</organism>
<evidence type="ECO:0000313" key="3">
    <source>
        <dbReference type="EMBL" id="ASP39490.1"/>
    </source>
</evidence>
<dbReference type="Gene3D" id="2.40.160.210">
    <property type="entry name" value="Acyl-CoA thioesterase, double hotdog domain"/>
    <property type="match status" value="1"/>
</dbReference>
<dbReference type="SUPFAM" id="SSF54637">
    <property type="entry name" value="Thioesterase/thiol ester dehydrase-isomerase"/>
    <property type="match status" value="2"/>
</dbReference>
<evidence type="ECO:0000259" key="1">
    <source>
        <dbReference type="Pfam" id="PF13622"/>
    </source>
</evidence>
<dbReference type="InterPro" id="IPR042171">
    <property type="entry name" value="Acyl-CoA_hotdog"/>
</dbReference>
<sequence length="307" mass="34118">MLTQSMQQCVLPRPSAGWRPGEYDGGFYATTMLNMQPTPQSLPFYLQQASEHDQLTIDPSWGQGRTTFGGMSAALLLQRILHQAGDCGPLRALAVQFCGPLLCNQPSRMDVRDLRSGRSVSHWEAELYQDGDVATRVNACFGQERQSDIDIHSDKIDVGEPGAGQAMAYIKGLTPEFVQHIDFTYLEGGFPFSNSPHNHLKGWMRLKDPTETLTTPVLVALIDAWPPALLQKLKQPAPCASISWNLEIIAPLELQPALSGEQWLYYEVEIRQAHHGYGHTEARIATADGTVLAFSRQLVAVYDQRNK</sequence>
<name>A0A222FL34_9GAMM</name>
<dbReference type="InterPro" id="IPR049449">
    <property type="entry name" value="TesB_ACOT8-like_N"/>
</dbReference>
<gene>
    <name evidence="3" type="ORF">CHH28_12765</name>
</gene>
<keyword evidence="4" id="KW-1185">Reference proteome</keyword>
<proteinExistence type="predicted"/>